<keyword evidence="2" id="KW-1185">Reference proteome</keyword>
<dbReference type="Proteomes" id="UP000011746">
    <property type="component" value="Unassembled WGS sequence"/>
</dbReference>
<gene>
    <name evidence="1" type="ORF">MJ3_11130</name>
</gene>
<comment type="caution">
    <text evidence="1">The sequence shown here is derived from an EMBL/GenBank/DDBJ whole genome shotgun (WGS) entry which is preliminary data.</text>
</comment>
<dbReference type="AlphaFoldDB" id="K2GKD7"/>
<proteinExistence type="predicted"/>
<organism evidence="1 2">
    <name type="scientific">Salimicrobium jeotgali</name>
    <dbReference type="NCBI Taxonomy" id="1230341"/>
    <lineage>
        <taxon>Bacteria</taxon>
        <taxon>Bacillati</taxon>
        <taxon>Bacillota</taxon>
        <taxon>Bacilli</taxon>
        <taxon>Bacillales</taxon>
        <taxon>Bacillaceae</taxon>
        <taxon>Salimicrobium</taxon>
    </lineage>
</organism>
<evidence type="ECO:0000313" key="1">
    <source>
        <dbReference type="EMBL" id="EKE30889.1"/>
    </source>
</evidence>
<evidence type="ECO:0000313" key="2">
    <source>
        <dbReference type="Proteomes" id="UP000011746"/>
    </source>
</evidence>
<name>K2GKD7_9BACI</name>
<sequence length="100" mass="11464">PVRARFCRVRQNKTPLRQSICYARESSESRSRTGRRERCDADAYLYPVMSTQSDGIDDFTDSLAELLSVKSKVGMVRQHYDKYDEIVLVSADQATTLPRT</sequence>
<protein>
    <submittedName>
        <fullName evidence="1">Uncharacterized protein</fullName>
    </submittedName>
</protein>
<dbReference type="EMBL" id="AMPQ01000020">
    <property type="protein sequence ID" value="EKE30889.1"/>
    <property type="molecule type" value="Genomic_DNA"/>
</dbReference>
<reference evidence="1 2" key="1">
    <citation type="journal article" date="2012" name="J. Bacteriol.">
        <title>Draft Genome Sequence of Salimicrobium sp. Strain MJ3, Isolated from Myulchi-Jeot, Korean Fermented Seafood.</title>
        <authorList>
            <person name="Lee S.H."/>
            <person name="Jung J.Y."/>
            <person name="Jeon C.O."/>
        </authorList>
    </citation>
    <scope>NUCLEOTIDE SEQUENCE [LARGE SCALE GENOMIC DNA]</scope>
    <source>
        <strain evidence="1 2">MJ3</strain>
    </source>
</reference>
<accession>K2GKD7</accession>
<feature type="non-terminal residue" evidence="1">
    <location>
        <position position="1"/>
    </location>
</feature>